<dbReference type="InterPro" id="IPR013786">
    <property type="entry name" value="AcylCoA_DH/ox_N"/>
</dbReference>
<dbReference type="Pfam" id="PF02770">
    <property type="entry name" value="Acyl-CoA_dh_M"/>
    <property type="match status" value="1"/>
</dbReference>
<dbReference type="Pfam" id="PF00441">
    <property type="entry name" value="Acyl-CoA_dh_1"/>
    <property type="match status" value="1"/>
</dbReference>
<protein>
    <submittedName>
        <fullName evidence="10">Acyl-CoA dehydrogenase</fullName>
    </submittedName>
</protein>
<organism evidence="10 11">
    <name type="scientific">Parafrankia irregularis</name>
    <dbReference type="NCBI Taxonomy" id="795642"/>
    <lineage>
        <taxon>Bacteria</taxon>
        <taxon>Bacillati</taxon>
        <taxon>Actinomycetota</taxon>
        <taxon>Actinomycetes</taxon>
        <taxon>Frankiales</taxon>
        <taxon>Frankiaceae</taxon>
        <taxon>Parafrankia</taxon>
    </lineage>
</organism>
<dbReference type="SUPFAM" id="SSF47203">
    <property type="entry name" value="Acyl-CoA dehydrogenase C-terminal domain-like"/>
    <property type="match status" value="1"/>
</dbReference>
<proteinExistence type="inferred from homology"/>
<dbReference type="CDD" id="cd00567">
    <property type="entry name" value="ACAD"/>
    <property type="match status" value="1"/>
</dbReference>
<accession>A0A0S4QH10</accession>
<dbReference type="AlphaFoldDB" id="A0A0S4QH10"/>
<dbReference type="PANTHER" id="PTHR43884:SF20">
    <property type="entry name" value="ACYL-COA DEHYDROGENASE FADE28"/>
    <property type="match status" value="1"/>
</dbReference>
<evidence type="ECO:0000259" key="8">
    <source>
        <dbReference type="Pfam" id="PF02770"/>
    </source>
</evidence>
<evidence type="ECO:0000259" key="7">
    <source>
        <dbReference type="Pfam" id="PF00441"/>
    </source>
</evidence>
<evidence type="ECO:0000256" key="6">
    <source>
        <dbReference type="RuleBase" id="RU362125"/>
    </source>
</evidence>
<evidence type="ECO:0000256" key="2">
    <source>
        <dbReference type="ARBA" id="ARBA00009347"/>
    </source>
</evidence>
<dbReference type="Gene3D" id="1.20.140.10">
    <property type="entry name" value="Butyryl-CoA Dehydrogenase, subunit A, domain 3"/>
    <property type="match status" value="1"/>
</dbReference>
<dbReference type="InterPro" id="IPR009100">
    <property type="entry name" value="AcylCoA_DH/oxidase_NM_dom_sf"/>
</dbReference>
<dbReference type="InterPro" id="IPR009075">
    <property type="entry name" value="AcylCo_DH/oxidase_C"/>
</dbReference>
<name>A0A0S4QH10_9ACTN</name>
<comment type="similarity">
    <text evidence="2 6">Belongs to the acyl-CoA dehydrogenase family.</text>
</comment>
<dbReference type="InterPro" id="IPR037069">
    <property type="entry name" value="AcylCoA_DH/ox_N_sf"/>
</dbReference>
<evidence type="ECO:0000256" key="4">
    <source>
        <dbReference type="ARBA" id="ARBA00022827"/>
    </source>
</evidence>
<sequence length="381" mass="39995">MTSSFSTELEELRSAVRSFLDDTTGENAVRAYLGAAEEFDRTAWSVLAEQLGLLGLAIPEEYGGADHGFTELAVVFEEMGRALYGGPFLATVAAGQAILLIGDAAASADLLPAIASGQTVATVAVAERDGRWEEASVQTRATRTGDGADAGGAGWRLDGTKMFVLDGCAADLILVAARTDRGVGLFAVDAATAGTAVGLRRTPLATLDQTRKQARIDLDGVEARLIGAEGAGWAAVEGTYQRVLVALAAEQVGGAARALEMAVDYARSRFQFGRPVGSFQSIKHKCADVLIEVESARSAAYAAAAAAATDDPELPLLASLAAAYCTEAHLHAASENIQIHGGIGFTWEHPAHLYFKRASSARLMFGDPAYHRERVAQLIPE</sequence>
<reference evidence="11" key="1">
    <citation type="submission" date="2015-11" db="EMBL/GenBank/DDBJ databases">
        <authorList>
            <person name="Varghese N."/>
        </authorList>
    </citation>
    <scope>NUCLEOTIDE SEQUENCE [LARGE SCALE GENOMIC DNA]</scope>
    <source>
        <strain evidence="11">DSM 45899</strain>
    </source>
</reference>
<evidence type="ECO:0000313" key="10">
    <source>
        <dbReference type="EMBL" id="CUU54797.1"/>
    </source>
</evidence>
<dbReference type="Proteomes" id="UP000198802">
    <property type="component" value="Unassembled WGS sequence"/>
</dbReference>
<dbReference type="GO" id="GO:0050660">
    <property type="term" value="F:flavin adenine dinucleotide binding"/>
    <property type="evidence" value="ECO:0007669"/>
    <property type="project" value="InterPro"/>
</dbReference>
<dbReference type="InterPro" id="IPR046373">
    <property type="entry name" value="Acyl-CoA_Oxase/DH_mid-dom_sf"/>
</dbReference>
<dbReference type="SUPFAM" id="SSF56645">
    <property type="entry name" value="Acyl-CoA dehydrogenase NM domain-like"/>
    <property type="match status" value="1"/>
</dbReference>
<keyword evidence="11" id="KW-1185">Reference proteome</keyword>
<feature type="domain" description="Acyl-CoA dehydrogenase/oxidase C-terminal" evidence="7">
    <location>
        <begin position="230"/>
        <end position="377"/>
    </location>
</feature>
<feature type="domain" description="Acyl-CoA oxidase/dehydrogenase middle" evidence="8">
    <location>
        <begin position="123"/>
        <end position="205"/>
    </location>
</feature>
<dbReference type="Gene3D" id="1.10.540.10">
    <property type="entry name" value="Acyl-CoA dehydrogenase/oxidase, N-terminal domain"/>
    <property type="match status" value="1"/>
</dbReference>
<gene>
    <name evidence="10" type="ORF">Ga0074812_103287</name>
</gene>
<dbReference type="PANTHER" id="PTHR43884">
    <property type="entry name" value="ACYL-COA DEHYDROGENASE"/>
    <property type="match status" value="1"/>
</dbReference>
<feature type="domain" description="Acyl-CoA dehydrogenase/oxidase N-terminal" evidence="9">
    <location>
        <begin position="7"/>
        <end position="118"/>
    </location>
</feature>
<evidence type="ECO:0000256" key="5">
    <source>
        <dbReference type="ARBA" id="ARBA00023002"/>
    </source>
</evidence>
<dbReference type="EMBL" id="FAOZ01000003">
    <property type="protein sequence ID" value="CUU54797.1"/>
    <property type="molecule type" value="Genomic_DNA"/>
</dbReference>
<dbReference type="GO" id="GO:0003995">
    <property type="term" value="F:acyl-CoA dehydrogenase activity"/>
    <property type="evidence" value="ECO:0007669"/>
    <property type="project" value="TreeGrafter"/>
</dbReference>
<keyword evidence="5 6" id="KW-0560">Oxidoreductase</keyword>
<dbReference type="RefSeq" id="WP_091272634.1">
    <property type="nucleotide sequence ID" value="NZ_FAOZ01000003.1"/>
</dbReference>
<comment type="cofactor">
    <cofactor evidence="1 6">
        <name>FAD</name>
        <dbReference type="ChEBI" id="CHEBI:57692"/>
    </cofactor>
</comment>
<dbReference type="InterPro" id="IPR006091">
    <property type="entry name" value="Acyl-CoA_Oxase/DH_mid-dom"/>
</dbReference>
<keyword evidence="4 6" id="KW-0274">FAD</keyword>
<evidence type="ECO:0000259" key="9">
    <source>
        <dbReference type="Pfam" id="PF02771"/>
    </source>
</evidence>
<evidence type="ECO:0000256" key="3">
    <source>
        <dbReference type="ARBA" id="ARBA00022630"/>
    </source>
</evidence>
<dbReference type="InterPro" id="IPR036250">
    <property type="entry name" value="AcylCo_DH-like_C"/>
</dbReference>
<dbReference type="Gene3D" id="2.40.110.10">
    <property type="entry name" value="Butyryl-CoA Dehydrogenase, subunit A, domain 2"/>
    <property type="match status" value="1"/>
</dbReference>
<evidence type="ECO:0000313" key="11">
    <source>
        <dbReference type="Proteomes" id="UP000198802"/>
    </source>
</evidence>
<keyword evidence="3 6" id="KW-0285">Flavoprotein</keyword>
<dbReference type="Pfam" id="PF02771">
    <property type="entry name" value="Acyl-CoA_dh_N"/>
    <property type="match status" value="1"/>
</dbReference>
<evidence type="ECO:0000256" key="1">
    <source>
        <dbReference type="ARBA" id="ARBA00001974"/>
    </source>
</evidence>